<dbReference type="OrthoDB" id="5728337at2"/>
<name>A0A3E2NNX4_9SPHI</name>
<accession>A0A3E2NNX4</accession>
<evidence type="ECO:0000313" key="1">
    <source>
        <dbReference type="EMBL" id="RFZ82663.1"/>
    </source>
</evidence>
<organism evidence="1 2">
    <name type="scientific">Mucilaginibacter terrenus</name>
    <dbReference type="NCBI Taxonomy" id="2482727"/>
    <lineage>
        <taxon>Bacteria</taxon>
        <taxon>Pseudomonadati</taxon>
        <taxon>Bacteroidota</taxon>
        <taxon>Sphingobacteriia</taxon>
        <taxon>Sphingobacteriales</taxon>
        <taxon>Sphingobacteriaceae</taxon>
        <taxon>Mucilaginibacter</taxon>
    </lineage>
</organism>
<protein>
    <recommendedName>
        <fullName evidence="3">HD domain-containing protein</fullName>
    </recommendedName>
</protein>
<dbReference type="PANTHER" id="PTHR21174">
    <property type="match status" value="1"/>
</dbReference>
<dbReference type="Gene3D" id="1.10.3210.10">
    <property type="entry name" value="Hypothetical protein af1432"/>
    <property type="match status" value="1"/>
</dbReference>
<dbReference type="PANTHER" id="PTHR21174:SF0">
    <property type="entry name" value="HD PHOSPHOHYDROLASE FAMILY PROTEIN-RELATED"/>
    <property type="match status" value="1"/>
</dbReference>
<keyword evidence="2" id="KW-1185">Reference proteome</keyword>
<comment type="caution">
    <text evidence="1">The sequence shown here is derived from an EMBL/GenBank/DDBJ whole genome shotgun (WGS) entry which is preliminary data.</text>
</comment>
<evidence type="ECO:0008006" key="3">
    <source>
        <dbReference type="Google" id="ProtNLM"/>
    </source>
</evidence>
<dbReference type="EMBL" id="QWDE01000002">
    <property type="protein sequence ID" value="RFZ82663.1"/>
    <property type="molecule type" value="Genomic_DNA"/>
</dbReference>
<proteinExistence type="predicted"/>
<dbReference type="SUPFAM" id="SSF109604">
    <property type="entry name" value="HD-domain/PDEase-like"/>
    <property type="match status" value="1"/>
</dbReference>
<dbReference type="Proteomes" id="UP000260823">
    <property type="component" value="Unassembled WGS sequence"/>
</dbReference>
<dbReference type="InterPro" id="IPR009218">
    <property type="entry name" value="HD_phosphohydro"/>
</dbReference>
<sequence length="169" mass="19473">MHFHNLSHTQYVVNAVTEIGFKCKISDLEMVIVQTAAWFHDTGYCYAYLGHEDNSIGIAATFLKQVDAAASFTNDILACIEATKMPQAPQTLLQQIMCDADMFHLADDDYPAYAERLRSEWDLVLNQRYTDEQWGKTNLNMLIQHKYFTDFGKTELQEHKLANIDMLLR</sequence>
<reference evidence="1 2" key="1">
    <citation type="submission" date="2018-08" db="EMBL/GenBank/DDBJ databases">
        <title>Mucilaginibacter terrae sp. nov., isolated from manganese diggings.</title>
        <authorList>
            <person name="Huang Y."/>
            <person name="Zhou Z."/>
        </authorList>
    </citation>
    <scope>NUCLEOTIDE SEQUENCE [LARGE SCALE GENOMIC DNA]</scope>
    <source>
        <strain evidence="1 2">ZH6</strain>
    </source>
</reference>
<dbReference type="AlphaFoldDB" id="A0A3E2NNX4"/>
<gene>
    <name evidence="1" type="ORF">DYU05_10790</name>
</gene>
<evidence type="ECO:0000313" key="2">
    <source>
        <dbReference type="Proteomes" id="UP000260823"/>
    </source>
</evidence>